<evidence type="ECO:0000313" key="2">
    <source>
        <dbReference type="EMBL" id="KAE8953624.1"/>
    </source>
</evidence>
<comment type="caution">
    <text evidence="2">The sequence shown here is derived from an EMBL/GenBank/DDBJ whole genome shotgun (WGS) entry which is preliminary data.</text>
</comment>
<evidence type="ECO:0000313" key="3">
    <source>
        <dbReference type="Proteomes" id="UP000429607"/>
    </source>
</evidence>
<accession>A0A6A3G512</accession>
<dbReference type="EMBL" id="QXFV01010522">
    <property type="protein sequence ID" value="KAE8953624.1"/>
    <property type="molecule type" value="Genomic_DNA"/>
</dbReference>
<dbReference type="Proteomes" id="UP000429607">
    <property type="component" value="Unassembled WGS sequence"/>
</dbReference>
<reference evidence="2 3" key="1">
    <citation type="submission" date="2018-09" db="EMBL/GenBank/DDBJ databases">
        <title>Genomic investigation of the strawberry pathogen Phytophthora fragariae indicates pathogenicity is determined by transcriptional variation in three key races.</title>
        <authorList>
            <person name="Adams T.M."/>
            <person name="Armitage A.D."/>
            <person name="Sobczyk M.K."/>
            <person name="Bates H.J."/>
            <person name="Dunwell J.M."/>
            <person name="Nellist C.F."/>
            <person name="Harrison R.J."/>
        </authorList>
    </citation>
    <scope>NUCLEOTIDE SEQUENCE [LARGE SCALE GENOMIC DNA]</scope>
    <source>
        <strain evidence="2 3">SCRP249</strain>
    </source>
</reference>
<name>A0A6A3G512_9STRA</name>
<protein>
    <submittedName>
        <fullName evidence="2">Uncharacterized protein</fullName>
    </submittedName>
</protein>
<dbReference type="AlphaFoldDB" id="A0A6A3G512"/>
<feature type="non-terminal residue" evidence="2">
    <location>
        <position position="1"/>
    </location>
</feature>
<gene>
    <name evidence="2" type="ORF">PR001_g32804</name>
</gene>
<organism evidence="2 3">
    <name type="scientific">Phytophthora rubi</name>
    <dbReference type="NCBI Taxonomy" id="129364"/>
    <lineage>
        <taxon>Eukaryota</taxon>
        <taxon>Sar</taxon>
        <taxon>Stramenopiles</taxon>
        <taxon>Oomycota</taxon>
        <taxon>Peronosporomycetes</taxon>
        <taxon>Peronosporales</taxon>
        <taxon>Peronosporaceae</taxon>
        <taxon>Phytophthora</taxon>
    </lineage>
</organism>
<feature type="compositionally biased region" description="Low complexity" evidence="1">
    <location>
        <begin position="146"/>
        <end position="164"/>
    </location>
</feature>
<sequence length="200" mass="20973">EASSASESPYYYNIGAVAASSVGGVRVFGVASATNIEASSASESSYYYNIGAVAASSVGRVRVFGVASATTIEASSASTVVLLLQHRRSRRLVGGLSESLRRGERHEQIETSSASESSDYCSIVAVAADSSAVLLVSPRRRARGESSAWRTPRPSRPAAPQSRPITTTVTSQSPSMYPPCCQRGHVDGLTGSLRRGERGN</sequence>
<feature type="region of interest" description="Disordered" evidence="1">
    <location>
        <begin position="142"/>
        <end position="200"/>
    </location>
</feature>
<feature type="compositionally biased region" description="Polar residues" evidence="1">
    <location>
        <begin position="165"/>
        <end position="175"/>
    </location>
</feature>
<proteinExistence type="predicted"/>
<evidence type="ECO:0000256" key="1">
    <source>
        <dbReference type="SAM" id="MobiDB-lite"/>
    </source>
</evidence>